<gene>
    <name evidence="1" type="ORF">PLEPLA_LOCUS9598</name>
</gene>
<reference evidence="1" key="1">
    <citation type="submission" date="2020-03" db="EMBL/GenBank/DDBJ databases">
        <authorList>
            <person name="Weist P."/>
        </authorList>
    </citation>
    <scope>NUCLEOTIDE SEQUENCE</scope>
</reference>
<evidence type="ECO:0000313" key="2">
    <source>
        <dbReference type="Proteomes" id="UP001153269"/>
    </source>
</evidence>
<sequence>IATLPLLLSSSSPTTPFPIPAEAYRSLPTLWMPAASPTMESSDRVPSLPGSMVLLLEANALNTGDTFSAVAYLHDARPAPQSADTGSGYVCANLADGKGERACRDGGKVALPPPCWCFPFTGRLSSSPVKAEYAHTRATHLSSVGSMRKGDAT</sequence>
<comment type="caution">
    <text evidence="1">The sequence shown here is derived from an EMBL/GenBank/DDBJ whole genome shotgun (WGS) entry which is preliminary data.</text>
</comment>
<keyword evidence="2" id="KW-1185">Reference proteome</keyword>
<evidence type="ECO:0000313" key="1">
    <source>
        <dbReference type="EMBL" id="CAB1421711.1"/>
    </source>
</evidence>
<dbReference type="Proteomes" id="UP001153269">
    <property type="component" value="Unassembled WGS sequence"/>
</dbReference>
<dbReference type="EMBL" id="CADEAL010000542">
    <property type="protein sequence ID" value="CAB1421711.1"/>
    <property type="molecule type" value="Genomic_DNA"/>
</dbReference>
<organism evidence="1 2">
    <name type="scientific">Pleuronectes platessa</name>
    <name type="common">European plaice</name>
    <dbReference type="NCBI Taxonomy" id="8262"/>
    <lineage>
        <taxon>Eukaryota</taxon>
        <taxon>Metazoa</taxon>
        <taxon>Chordata</taxon>
        <taxon>Craniata</taxon>
        <taxon>Vertebrata</taxon>
        <taxon>Euteleostomi</taxon>
        <taxon>Actinopterygii</taxon>
        <taxon>Neopterygii</taxon>
        <taxon>Teleostei</taxon>
        <taxon>Neoteleostei</taxon>
        <taxon>Acanthomorphata</taxon>
        <taxon>Carangaria</taxon>
        <taxon>Pleuronectiformes</taxon>
        <taxon>Pleuronectoidei</taxon>
        <taxon>Pleuronectidae</taxon>
        <taxon>Pleuronectes</taxon>
    </lineage>
</organism>
<feature type="non-terminal residue" evidence="1">
    <location>
        <position position="1"/>
    </location>
</feature>
<proteinExistence type="predicted"/>
<name>A0A9N7YDI4_PLEPL</name>
<dbReference type="AlphaFoldDB" id="A0A9N7YDI4"/>
<protein>
    <submittedName>
        <fullName evidence="1">Uncharacterized protein</fullName>
    </submittedName>
</protein>
<accession>A0A9N7YDI4</accession>